<reference evidence="2 3" key="1">
    <citation type="submission" date="2018-04" db="EMBL/GenBank/DDBJ databases">
        <title>Marixanthomonas spongiae HN-E44 sp. nov., isolated from a marine sponge.</title>
        <authorList>
            <person name="Luo L."/>
            <person name="Zhuang L."/>
        </authorList>
    </citation>
    <scope>NUCLEOTIDE SEQUENCE [LARGE SCALE GENOMIC DNA]</scope>
    <source>
        <strain evidence="2 3">HN-E44</strain>
    </source>
</reference>
<keyword evidence="3" id="KW-1185">Reference proteome</keyword>
<proteinExistence type="predicted"/>
<comment type="caution">
    <text evidence="2">The sequence shown here is derived from an EMBL/GenBank/DDBJ whole genome shotgun (WGS) entry which is preliminary data.</text>
</comment>
<dbReference type="AlphaFoldDB" id="A0A2U0I282"/>
<dbReference type="EMBL" id="QEHR01000004">
    <property type="protein sequence ID" value="PVW15217.1"/>
    <property type="molecule type" value="Genomic_DNA"/>
</dbReference>
<name>A0A2U0I282_9FLAO</name>
<feature type="domain" description="AAA" evidence="1">
    <location>
        <begin position="31"/>
        <end position="153"/>
    </location>
</feature>
<organism evidence="2 3">
    <name type="scientific">Marixanthomonas spongiae</name>
    <dbReference type="NCBI Taxonomy" id="2174845"/>
    <lineage>
        <taxon>Bacteria</taxon>
        <taxon>Pseudomonadati</taxon>
        <taxon>Bacteroidota</taxon>
        <taxon>Flavobacteriia</taxon>
        <taxon>Flavobacteriales</taxon>
        <taxon>Flavobacteriaceae</taxon>
        <taxon>Marixanthomonas</taxon>
    </lineage>
</organism>
<dbReference type="PANTHER" id="PTHR42990:SF1">
    <property type="entry name" value="AAA+ ATPASE DOMAIN-CONTAINING PROTEIN"/>
    <property type="match status" value="1"/>
</dbReference>
<dbReference type="PANTHER" id="PTHR42990">
    <property type="entry name" value="ATPASE"/>
    <property type="match status" value="1"/>
</dbReference>
<accession>A0A2U0I282</accession>
<sequence length="398" mass="45813">MDELLEIHESLIHALKNDKRRYLLEKIDWSNRLIAIKGARGSGKTTLLLQRIKYCLPEDNTALYTSLDNLYFLENNVVSLAKEFTLQGGTHLFLDEVHVYPNWSRELKLIYDQFPNLHVVFTSSSMLQIDKGAADLSRRAVRYFLKELSFREFVYLKKGFELPVLTLDELINNHTEIARNVKDRLQSPMVYFKEYLKIGAYPYFLENPNLYQQKLLTVIDLILETDLNVIENIGYTDSRKIKKLLIAISQTVPFVPNVSKLSERLGISRNFLVNSIKILNRAELLQELFSPTKGIGALTKPEKLYLNNTNLVYVLSKNQPSEGTLRETFFANQMKHLYETHLPKKGDFLIEGKYTFEVGGKGKKNDQIKGVPNAFVVSDNMEIGSLNVIPLHLFGLLY</sequence>
<dbReference type="Proteomes" id="UP000245962">
    <property type="component" value="Unassembled WGS sequence"/>
</dbReference>
<dbReference type="Pfam" id="PF13173">
    <property type="entry name" value="AAA_14"/>
    <property type="match status" value="1"/>
</dbReference>
<dbReference type="RefSeq" id="WP_116694109.1">
    <property type="nucleotide sequence ID" value="NZ_QEHR01000004.1"/>
</dbReference>
<dbReference type="OrthoDB" id="9768467at2"/>
<evidence type="ECO:0000313" key="3">
    <source>
        <dbReference type="Proteomes" id="UP000245962"/>
    </source>
</evidence>
<dbReference type="InterPro" id="IPR027417">
    <property type="entry name" value="P-loop_NTPase"/>
</dbReference>
<evidence type="ECO:0000313" key="2">
    <source>
        <dbReference type="EMBL" id="PVW15217.1"/>
    </source>
</evidence>
<dbReference type="InterPro" id="IPR041682">
    <property type="entry name" value="AAA_14"/>
</dbReference>
<evidence type="ECO:0000259" key="1">
    <source>
        <dbReference type="Pfam" id="PF13173"/>
    </source>
</evidence>
<gene>
    <name evidence="2" type="ORF">DDV96_07370</name>
</gene>
<dbReference type="SUPFAM" id="SSF52540">
    <property type="entry name" value="P-loop containing nucleoside triphosphate hydrolases"/>
    <property type="match status" value="1"/>
</dbReference>
<protein>
    <submittedName>
        <fullName evidence="2">AAA family ATPase</fullName>
    </submittedName>
</protein>